<dbReference type="KEGG" id="blq:L21SP5_03418"/>
<dbReference type="GO" id="GO:0018786">
    <property type="term" value="F:haloalkane dehalogenase activity"/>
    <property type="evidence" value="ECO:0007669"/>
    <property type="project" value="UniProtKB-EC"/>
</dbReference>
<dbReference type="EC" id="3.8.1.5" evidence="3"/>
<dbReference type="PRINTS" id="PR00111">
    <property type="entry name" value="ABHYDROLASE"/>
</dbReference>
<dbReference type="InterPro" id="IPR050266">
    <property type="entry name" value="AB_hydrolase_sf"/>
</dbReference>
<dbReference type="Gene3D" id="3.40.50.1820">
    <property type="entry name" value="alpha/beta hydrolase"/>
    <property type="match status" value="1"/>
</dbReference>
<sequence length="356" mass="39722">MVRSHFLHSNRIKMHYLERAGDGPVLFLIHGNGSSSVFWRKLMGRLPASYRAIAPDMRGYGHSEAAVVDATRGFDDFVEDIAALMRSLEIEQAHFIGHSLGGGMLFAFASVYSEKVQSLTLVNPASPYGFGGTKGVDGKPCMPDFAGSGGGIVNPEFVQRLIKKDRSLADLNASPKAVINRYYWRPPFVPNNIEELLESLFQEKIGEKHYPGDFYKSSNFPFVKPGIYGPMNAASPKYLNGMASAFIYAEKKFKVLWVRGADDEVVSDESVFDPGTLGKLGLLPDYPGAEVYPSQPMVSQTRYVLEQYAEHGGSFQEVVMQETGHTPFIEKPQEFITHLDTFIQELKIDNYEKIRK</sequence>
<proteinExistence type="predicted"/>
<keyword evidence="1 3" id="KW-0378">Hydrolase</keyword>
<dbReference type="OrthoDB" id="9780932at2"/>
<gene>
    <name evidence="3" type="primary">dhaA</name>
    <name evidence="3" type="ORF">L21SP5_03418</name>
</gene>
<dbReference type="SUPFAM" id="SSF53474">
    <property type="entry name" value="alpha/beta-Hydrolases"/>
    <property type="match status" value="1"/>
</dbReference>
<keyword evidence="4" id="KW-1185">Reference proteome</keyword>
<protein>
    <submittedName>
        <fullName evidence="3">Haloalkane dehalogenase</fullName>
        <ecNumber evidence="3">3.8.1.5</ecNumber>
    </submittedName>
</protein>
<dbReference type="InterPro" id="IPR029058">
    <property type="entry name" value="AB_hydrolase_fold"/>
</dbReference>
<evidence type="ECO:0000259" key="2">
    <source>
        <dbReference type="Pfam" id="PF00561"/>
    </source>
</evidence>
<organism evidence="3 4">
    <name type="scientific">Salinivirga cyanobacteriivorans</name>
    <dbReference type="NCBI Taxonomy" id="1307839"/>
    <lineage>
        <taxon>Bacteria</taxon>
        <taxon>Pseudomonadati</taxon>
        <taxon>Bacteroidota</taxon>
        <taxon>Bacteroidia</taxon>
        <taxon>Bacteroidales</taxon>
        <taxon>Salinivirgaceae</taxon>
        <taxon>Salinivirga</taxon>
    </lineage>
</organism>
<dbReference type="PANTHER" id="PTHR43798">
    <property type="entry name" value="MONOACYLGLYCEROL LIPASE"/>
    <property type="match status" value="1"/>
</dbReference>
<name>A0A0S2I4B9_9BACT</name>
<dbReference type="Proteomes" id="UP000064893">
    <property type="component" value="Chromosome"/>
</dbReference>
<dbReference type="GO" id="GO:0016020">
    <property type="term" value="C:membrane"/>
    <property type="evidence" value="ECO:0007669"/>
    <property type="project" value="TreeGrafter"/>
</dbReference>
<evidence type="ECO:0000313" key="4">
    <source>
        <dbReference type="Proteomes" id="UP000064893"/>
    </source>
</evidence>
<dbReference type="InterPro" id="IPR000073">
    <property type="entry name" value="AB_hydrolase_1"/>
</dbReference>
<evidence type="ECO:0000313" key="3">
    <source>
        <dbReference type="EMBL" id="ALO17029.1"/>
    </source>
</evidence>
<dbReference type="EMBL" id="CP013118">
    <property type="protein sequence ID" value="ALO17029.1"/>
    <property type="molecule type" value="Genomic_DNA"/>
</dbReference>
<reference evidence="3 4" key="1">
    <citation type="submission" date="2015-11" db="EMBL/GenBank/DDBJ databases">
        <title>Description and complete genome sequence of a novel strain predominating in hypersaline microbial mats and representing a new family of the Bacteriodetes phylum.</title>
        <authorList>
            <person name="Spring S."/>
            <person name="Bunk B."/>
            <person name="Sproer C."/>
            <person name="Klenk H.-P."/>
        </authorList>
    </citation>
    <scope>NUCLEOTIDE SEQUENCE [LARGE SCALE GENOMIC DNA]</scope>
    <source>
        <strain evidence="3 4">L21-Spi-D4</strain>
    </source>
</reference>
<evidence type="ECO:0000256" key="1">
    <source>
        <dbReference type="ARBA" id="ARBA00022801"/>
    </source>
</evidence>
<accession>A0A0S2I4B9</accession>
<dbReference type="PANTHER" id="PTHR43798:SF31">
    <property type="entry name" value="AB HYDROLASE SUPERFAMILY PROTEIN YCLE"/>
    <property type="match status" value="1"/>
</dbReference>
<dbReference type="AlphaFoldDB" id="A0A0S2I4B9"/>
<feature type="domain" description="AB hydrolase-1" evidence="2">
    <location>
        <begin position="24"/>
        <end position="126"/>
    </location>
</feature>
<dbReference type="STRING" id="1307839.L21SP5_03418"/>
<dbReference type="Pfam" id="PF00561">
    <property type="entry name" value="Abhydrolase_1"/>
    <property type="match status" value="1"/>
</dbReference>